<name>A0A174CFG8_9FIRM</name>
<dbReference type="EMBL" id="CYZU01000009">
    <property type="protein sequence ID" value="CUO10465.1"/>
    <property type="molecule type" value="Genomic_DNA"/>
</dbReference>
<evidence type="ECO:0000313" key="3">
    <source>
        <dbReference type="EMBL" id="CUO10465.1"/>
    </source>
</evidence>
<sequence>MDIYYILLYFFVYGFLGWCSEVGFAAFKEHRFVNRGFLNGPICPIYGVGVTIVIAFLTPYKDNLIILYVSSVILVTLLEGITGWAMDKIFHNKWWDYSEQPFNIGGYVCLIFSLVWGIACVAIMDFIHPLIHKLLTFLPHTAGIILIVLLGIAMFADLYVTATAIFKFNKRLASMEKIAGELHEISNQIGEDIYEKVIFAMEKQEVSKQKLDEAAAELRENIQEAASGLKERTQEATSGLLGKTQEATSGLREKTQEAAADLKEKTQEVSEEMRSRIAELKNHYQELGSKTPRVSRRLVKAFPKMESRSSKHQLEELRKKFNLKKKK</sequence>
<evidence type="ECO:0000313" key="4">
    <source>
        <dbReference type="Proteomes" id="UP000095544"/>
    </source>
</evidence>
<keyword evidence="2" id="KW-0812">Transmembrane</keyword>
<dbReference type="SUPFAM" id="SSF58113">
    <property type="entry name" value="Apolipoprotein A-I"/>
    <property type="match status" value="1"/>
</dbReference>
<dbReference type="STRING" id="39482.ERS852491_01287"/>
<dbReference type="Proteomes" id="UP000095544">
    <property type="component" value="Unassembled WGS sequence"/>
</dbReference>
<evidence type="ECO:0000256" key="2">
    <source>
        <dbReference type="SAM" id="Phobius"/>
    </source>
</evidence>
<feature type="transmembrane region" description="Helical" evidence="2">
    <location>
        <begin position="6"/>
        <end position="26"/>
    </location>
</feature>
<dbReference type="Pfam" id="PF06541">
    <property type="entry name" value="ABC_trans_CmpB"/>
    <property type="match status" value="1"/>
</dbReference>
<feature type="transmembrane region" description="Helical" evidence="2">
    <location>
        <begin position="64"/>
        <end position="86"/>
    </location>
</feature>
<dbReference type="RefSeq" id="WP_055152043.1">
    <property type="nucleotide sequence ID" value="NZ_CYZU01000009.1"/>
</dbReference>
<dbReference type="AlphaFoldDB" id="A0A174CFG8"/>
<feature type="transmembrane region" description="Helical" evidence="2">
    <location>
        <begin position="143"/>
        <end position="166"/>
    </location>
</feature>
<feature type="region of interest" description="Disordered" evidence="1">
    <location>
        <begin position="303"/>
        <end position="327"/>
    </location>
</feature>
<keyword evidence="2" id="KW-0472">Membrane</keyword>
<feature type="transmembrane region" description="Helical" evidence="2">
    <location>
        <begin position="38"/>
        <end position="58"/>
    </location>
</feature>
<gene>
    <name evidence="3" type="ORF">ERS852491_01287</name>
</gene>
<keyword evidence="2" id="KW-1133">Transmembrane helix</keyword>
<dbReference type="Gene3D" id="1.10.287.700">
    <property type="entry name" value="Helix hairpin bin"/>
    <property type="match status" value="1"/>
</dbReference>
<dbReference type="InterPro" id="IPR010540">
    <property type="entry name" value="CmpB_TMEM229"/>
</dbReference>
<feature type="region of interest" description="Disordered" evidence="1">
    <location>
        <begin position="228"/>
        <end position="252"/>
    </location>
</feature>
<feature type="transmembrane region" description="Helical" evidence="2">
    <location>
        <begin position="107"/>
        <end position="131"/>
    </location>
</feature>
<dbReference type="OrthoDB" id="9789229at2"/>
<organism evidence="3 4">
    <name type="scientific">Faecalicatena contorta</name>
    <dbReference type="NCBI Taxonomy" id="39482"/>
    <lineage>
        <taxon>Bacteria</taxon>
        <taxon>Bacillati</taxon>
        <taxon>Bacillota</taxon>
        <taxon>Clostridia</taxon>
        <taxon>Lachnospirales</taxon>
        <taxon>Lachnospiraceae</taxon>
        <taxon>Faecalicatena</taxon>
    </lineage>
</organism>
<accession>A0A174CFG8</accession>
<feature type="compositionally biased region" description="Basic and acidic residues" evidence="1">
    <location>
        <begin position="303"/>
        <end position="319"/>
    </location>
</feature>
<proteinExistence type="predicted"/>
<reference evidence="3 4" key="1">
    <citation type="submission" date="2015-09" db="EMBL/GenBank/DDBJ databases">
        <authorList>
            <consortium name="Pathogen Informatics"/>
        </authorList>
    </citation>
    <scope>NUCLEOTIDE SEQUENCE [LARGE SCALE GENOMIC DNA]</scope>
    <source>
        <strain evidence="3 4">2789STDY5834876</strain>
    </source>
</reference>
<protein>
    <submittedName>
        <fullName evidence="3">Predicted membrane protein</fullName>
    </submittedName>
</protein>
<evidence type="ECO:0000256" key="1">
    <source>
        <dbReference type="SAM" id="MobiDB-lite"/>
    </source>
</evidence>